<protein>
    <submittedName>
        <fullName evidence="2">Uncharacterized protein</fullName>
    </submittedName>
</protein>
<dbReference type="KEGG" id="mgod:E7746_00480"/>
<organism evidence="2 3">
    <name type="scientific">Muribaculum gordoncarteri</name>
    <dbReference type="NCBI Taxonomy" id="2530390"/>
    <lineage>
        <taxon>Bacteria</taxon>
        <taxon>Pseudomonadati</taxon>
        <taxon>Bacteroidota</taxon>
        <taxon>Bacteroidia</taxon>
        <taxon>Bacteroidales</taxon>
        <taxon>Muribaculaceae</taxon>
        <taxon>Muribaculum</taxon>
    </lineage>
</organism>
<feature type="chain" id="PRO_5020643174" evidence="1">
    <location>
        <begin position="21"/>
        <end position="76"/>
    </location>
</feature>
<keyword evidence="3" id="KW-1185">Reference proteome</keyword>
<accession>A0A4P7VKX2</accession>
<dbReference type="AlphaFoldDB" id="A0A4P7VKX2"/>
<evidence type="ECO:0000313" key="2">
    <source>
        <dbReference type="EMBL" id="QCD34461.1"/>
    </source>
</evidence>
<evidence type="ECO:0000313" key="3">
    <source>
        <dbReference type="Proteomes" id="UP000297031"/>
    </source>
</evidence>
<keyword evidence="1" id="KW-0732">Signal</keyword>
<proteinExistence type="predicted"/>
<gene>
    <name evidence="2" type="ORF">E7746_00480</name>
</gene>
<name>A0A4P7VKX2_9BACT</name>
<reference evidence="2 3" key="1">
    <citation type="submission" date="2019-02" db="EMBL/GenBank/DDBJ databases">
        <title>Isolation and identification of novel species under the genus Muribaculum.</title>
        <authorList>
            <person name="Miyake S."/>
            <person name="Ding Y."/>
            <person name="Low A."/>
            <person name="Soh M."/>
            <person name="Seedorf H."/>
        </authorList>
    </citation>
    <scope>NUCLEOTIDE SEQUENCE [LARGE SCALE GENOMIC DNA]</scope>
    <source>
        <strain evidence="2 3">TLL-A4</strain>
    </source>
</reference>
<dbReference type="EMBL" id="CP039393">
    <property type="protein sequence ID" value="QCD34461.1"/>
    <property type="molecule type" value="Genomic_DNA"/>
</dbReference>
<evidence type="ECO:0000256" key="1">
    <source>
        <dbReference type="SAM" id="SignalP"/>
    </source>
</evidence>
<sequence length="76" mass="7938">MKVKFAICLLIALVGLPVNAQLRVSGQPVGNSVNLGKCSILVDSLDHHLIVTVAGMFADDFHRVTGKSIPVAGADV</sequence>
<feature type="signal peptide" evidence="1">
    <location>
        <begin position="1"/>
        <end position="20"/>
    </location>
</feature>
<dbReference type="Proteomes" id="UP000297031">
    <property type="component" value="Chromosome"/>
</dbReference>
<dbReference type="RefSeq" id="WP_136409478.1">
    <property type="nucleotide sequence ID" value="NZ_CP039393.1"/>
</dbReference>